<accession>A0A6A4H171</accession>
<name>A0A6A4H171_9AGAR</name>
<evidence type="ECO:0000256" key="1">
    <source>
        <dbReference type="SAM" id="MobiDB-lite"/>
    </source>
</evidence>
<dbReference type="Proteomes" id="UP000799118">
    <property type="component" value="Unassembled WGS sequence"/>
</dbReference>
<gene>
    <name evidence="2" type="ORF">BT96DRAFT_1001785</name>
</gene>
<evidence type="ECO:0000313" key="2">
    <source>
        <dbReference type="EMBL" id="KAE9390947.1"/>
    </source>
</evidence>
<evidence type="ECO:0000313" key="3">
    <source>
        <dbReference type="Proteomes" id="UP000799118"/>
    </source>
</evidence>
<proteinExistence type="predicted"/>
<dbReference type="AlphaFoldDB" id="A0A6A4H171"/>
<protein>
    <submittedName>
        <fullName evidence="2">Uncharacterized protein</fullName>
    </submittedName>
</protein>
<reference evidence="2" key="1">
    <citation type="journal article" date="2019" name="Environ. Microbiol.">
        <title>Fungal ecological strategies reflected in gene transcription - a case study of two litter decomposers.</title>
        <authorList>
            <person name="Barbi F."/>
            <person name="Kohler A."/>
            <person name="Barry K."/>
            <person name="Baskaran P."/>
            <person name="Daum C."/>
            <person name="Fauchery L."/>
            <person name="Ihrmark K."/>
            <person name="Kuo A."/>
            <person name="LaButti K."/>
            <person name="Lipzen A."/>
            <person name="Morin E."/>
            <person name="Grigoriev I.V."/>
            <person name="Henrissat B."/>
            <person name="Lindahl B."/>
            <person name="Martin F."/>
        </authorList>
    </citation>
    <scope>NUCLEOTIDE SEQUENCE</scope>
    <source>
        <strain evidence="2">JB14</strain>
    </source>
</reference>
<organism evidence="2 3">
    <name type="scientific">Gymnopus androsaceus JB14</name>
    <dbReference type="NCBI Taxonomy" id="1447944"/>
    <lineage>
        <taxon>Eukaryota</taxon>
        <taxon>Fungi</taxon>
        <taxon>Dikarya</taxon>
        <taxon>Basidiomycota</taxon>
        <taxon>Agaricomycotina</taxon>
        <taxon>Agaricomycetes</taxon>
        <taxon>Agaricomycetidae</taxon>
        <taxon>Agaricales</taxon>
        <taxon>Marasmiineae</taxon>
        <taxon>Omphalotaceae</taxon>
        <taxon>Gymnopus</taxon>
    </lineage>
</organism>
<sequence>MTTCLPKLVAFDLESTPNSASDDRCCIEDISSNAGTTLLLVPPKEGSNEDPMKAINFSIN</sequence>
<keyword evidence="3" id="KW-1185">Reference proteome</keyword>
<dbReference type="EMBL" id="ML769640">
    <property type="protein sequence ID" value="KAE9390947.1"/>
    <property type="molecule type" value="Genomic_DNA"/>
</dbReference>
<feature type="region of interest" description="Disordered" evidence="1">
    <location>
        <begin position="39"/>
        <end position="60"/>
    </location>
</feature>